<dbReference type="InterPro" id="IPR036894">
    <property type="entry name" value="YbaB-like_sf"/>
</dbReference>
<proteinExistence type="predicted"/>
<protein>
    <recommendedName>
        <fullName evidence="3">YbaB/EbfC family DNA-binding protein</fullName>
    </recommendedName>
</protein>
<dbReference type="EMBL" id="BAABDQ010000053">
    <property type="protein sequence ID" value="GAA3615778.1"/>
    <property type="molecule type" value="Genomic_DNA"/>
</dbReference>
<dbReference type="Pfam" id="PF02575">
    <property type="entry name" value="YbaB_DNA_bd"/>
    <property type="match status" value="1"/>
</dbReference>
<dbReference type="Proteomes" id="UP001500630">
    <property type="component" value="Unassembled WGS sequence"/>
</dbReference>
<dbReference type="Gene3D" id="3.30.1310.10">
    <property type="entry name" value="Nucleoid-associated protein YbaB-like domain"/>
    <property type="match status" value="1"/>
</dbReference>
<evidence type="ECO:0000313" key="1">
    <source>
        <dbReference type="EMBL" id="GAA3615778.1"/>
    </source>
</evidence>
<dbReference type="SUPFAM" id="SSF82607">
    <property type="entry name" value="YbaB-like"/>
    <property type="match status" value="1"/>
</dbReference>
<evidence type="ECO:0000313" key="2">
    <source>
        <dbReference type="Proteomes" id="UP001500630"/>
    </source>
</evidence>
<organism evidence="1 2">
    <name type="scientific">Nonomuraea rosea</name>
    <dbReference type="NCBI Taxonomy" id="638574"/>
    <lineage>
        <taxon>Bacteria</taxon>
        <taxon>Bacillati</taxon>
        <taxon>Actinomycetota</taxon>
        <taxon>Actinomycetes</taxon>
        <taxon>Streptosporangiales</taxon>
        <taxon>Streptosporangiaceae</taxon>
        <taxon>Nonomuraea</taxon>
    </lineage>
</organism>
<dbReference type="InterPro" id="IPR004401">
    <property type="entry name" value="YbaB/EbfC"/>
</dbReference>
<sequence>MQGFGDFANIDMDKLFKQVDEQIARIEKFEKTMEDQVGRAQDDLGLVTVECGQEGVRELHLHPKALRLPSGELADLIKAALNDATRDLQQQISEGMDAAFGDSDDNPMKIVKDPESLLNKIKGAEAVYNRTFEDVMGELSRIQRQLEL</sequence>
<name>A0ABP6ZPJ5_9ACTN</name>
<dbReference type="RefSeq" id="WP_345577114.1">
    <property type="nucleotide sequence ID" value="NZ_BAABDQ010000053.1"/>
</dbReference>
<evidence type="ECO:0008006" key="3">
    <source>
        <dbReference type="Google" id="ProtNLM"/>
    </source>
</evidence>
<gene>
    <name evidence="1" type="ORF">GCM10022419_121320</name>
</gene>
<keyword evidence="2" id="KW-1185">Reference proteome</keyword>
<reference evidence="2" key="1">
    <citation type="journal article" date="2019" name="Int. J. Syst. Evol. Microbiol.">
        <title>The Global Catalogue of Microorganisms (GCM) 10K type strain sequencing project: providing services to taxonomists for standard genome sequencing and annotation.</title>
        <authorList>
            <consortium name="The Broad Institute Genomics Platform"/>
            <consortium name="The Broad Institute Genome Sequencing Center for Infectious Disease"/>
            <person name="Wu L."/>
            <person name="Ma J."/>
        </authorList>
    </citation>
    <scope>NUCLEOTIDE SEQUENCE [LARGE SCALE GENOMIC DNA]</scope>
    <source>
        <strain evidence="2">JCM 17326</strain>
    </source>
</reference>
<comment type="caution">
    <text evidence="1">The sequence shown here is derived from an EMBL/GenBank/DDBJ whole genome shotgun (WGS) entry which is preliminary data.</text>
</comment>
<accession>A0ABP6ZPJ5</accession>